<protein>
    <recommendedName>
        <fullName evidence="4">Phage holin family protein</fullName>
    </recommendedName>
</protein>
<sequence length="120" mass="12346">MISTILSIAIVWLLSALVIYVVGRLNMGMTVNNFGAALIAAAAIALVSGVVSWLLGLLGITIGGGFLWAIVSLIVAAVVLMISDRFVGGMKVNGFVGALVAAVAIGFVGWLANWLVSLFI</sequence>
<name>A0A170PHE8_9CHLR</name>
<reference evidence="2" key="1">
    <citation type="submission" date="2016-01" db="EMBL/GenBank/DDBJ databases">
        <authorList>
            <person name="Mcilroy J.S."/>
            <person name="Karst M S."/>
            <person name="Albertsen M."/>
        </authorList>
    </citation>
    <scope>NUCLEOTIDE SEQUENCE</scope>
    <source>
        <strain evidence="2">Cfx-K</strain>
    </source>
</reference>
<dbReference type="InterPro" id="IPR007165">
    <property type="entry name" value="Phage_holin_4_2"/>
</dbReference>
<proteinExistence type="predicted"/>
<accession>A0A170PHE8</accession>
<feature type="transmembrane region" description="Helical" evidence="1">
    <location>
        <begin position="6"/>
        <end position="23"/>
    </location>
</feature>
<keyword evidence="1" id="KW-1133">Transmembrane helix</keyword>
<keyword evidence="1" id="KW-0812">Transmembrane</keyword>
<evidence type="ECO:0008006" key="4">
    <source>
        <dbReference type="Google" id="ProtNLM"/>
    </source>
</evidence>
<feature type="transmembrane region" description="Helical" evidence="1">
    <location>
        <begin position="35"/>
        <end position="60"/>
    </location>
</feature>
<dbReference type="RefSeq" id="WP_095043643.1">
    <property type="nucleotide sequence ID" value="NZ_LN890655.1"/>
</dbReference>
<dbReference type="OrthoDB" id="10018342at2"/>
<dbReference type="Pfam" id="PF04020">
    <property type="entry name" value="Phage_holin_4_2"/>
    <property type="match status" value="1"/>
</dbReference>
<evidence type="ECO:0000256" key="1">
    <source>
        <dbReference type="SAM" id="Phobius"/>
    </source>
</evidence>
<organism evidence="2 3">
    <name type="scientific">Candidatus Promineifilum breve</name>
    <dbReference type="NCBI Taxonomy" id="1806508"/>
    <lineage>
        <taxon>Bacteria</taxon>
        <taxon>Bacillati</taxon>
        <taxon>Chloroflexota</taxon>
        <taxon>Ardenticatenia</taxon>
        <taxon>Candidatus Promineifilales</taxon>
        <taxon>Candidatus Promineifilaceae</taxon>
        <taxon>Candidatus Promineifilum</taxon>
    </lineage>
</organism>
<evidence type="ECO:0000313" key="2">
    <source>
        <dbReference type="EMBL" id="CUS04267.2"/>
    </source>
</evidence>
<dbReference type="KEGG" id="pbf:CFX0092_A2389"/>
<keyword evidence="3" id="KW-1185">Reference proteome</keyword>
<keyword evidence="1" id="KW-0472">Membrane</keyword>
<feature type="transmembrane region" description="Helical" evidence="1">
    <location>
        <begin position="95"/>
        <end position="116"/>
    </location>
</feature>
<dbReference type="Proteomes" id="UP000215027">
    <property type="component" value="Chromosome I"/>
</dbReference>
<evidence type="ECO:0000313" key="3">
    <source>
        <dbReference type="Proteomes" id="UP000215027"/>
    </source>
</evidence>
<gene>
    <name evidence="2" type="ORF">CFX0092_A2389</name>
</gene>
<dbReference type="AlphaFoldDB" id="A0A170PHE8"/>
<dbReference type="EMBL" id="LN890655">
    <property type="protein sequence ID" value="CUS04267.2"/>
    <property type="molecule type" value="Genomic_DNA"/>
</dbReference>
<feature type="transmembrane region" description="Helical" evidence="1">
    <location>
        <begin position="66"/>
        <end position="83"/>
    </location>
</feature>